<dbReference type="PROSITE" id="PS00608">
    <property type="entry name" value="GLYCOSYL_HYDROL_F2_2"/>
    <property type="match status" value="1"/>
</dbReference>
<dbReference type="SUPFAM" id="SSF51445">
    <property type="entry name" value="(Trans)glycosidases"/>
    <property type="match status" value="1"/>
</dbReference>
<dbReference type="GO" id="GO:0030246">
    <property type="term" value="F:carbohydrate binding"/>
    <property type="evidence" value="ECO:0007669"/>
    <property type="project" value="TreeGrafter"/>
</dbReference>
<dbReference type="Pfam" id="PF02836">
    <property type="entry name" value="Glyco_hydro_2_C"/>
    <property type="match status" value="1"/>
</dbReference>
<dbReference type="GO" id="GO:0005975">
    <property type="term" value="P:carbohydrate metabolic process"/>
    <property type="evidence" value="ECO:0007669"/>
    <property type="project" value="InterPro"/>
</dbReference>
<comment type="caution">
    <text evidence="9">The sequence shown here is derived from an EMBL/GenBank/DDBJ whole genome shotgun (WGS) entry which is preliminary data.</text>
</comment>
<evidence type="ECO:0000256" key="1">
    <source>
        <dbReference type="ARBA" id="ARBA00007401"/>
    </source>
</evidence>
<dbReference type="GO" id="GO:0019391">
    <property type="term" value="P:glucuronoside catabolic process"/>
    <property type="evidence" value="ECO:0007669"/>
    <property type="project" value="TreeGrafter"/>
</dbReference>
<evidence type="ECO:0000313" key="9">
    <source>
        <dbReference type="EMBL" id="HFX13407.1"/>
    </source>
</evidence>
<dbReference type="GO" id="GO:0004566">
    <property type="term" value="F:beta-glucuronidase activity"/>
    <property type="evidence" value="ECO:0007669"/>
    <property type="project" value="UniProtKB-EC"/>
</dbReference>
<keyword evidence="5 9" id="KW-0326">Glycosidase</keyword>
<dbReference type="Pfam" id="PF00703">
    <property type="entry name" value="Glyco_hydro_2"/>
    <property type="match status" value="1"/>
</dbReference>
<accession>A0A7C3MJQ6</accession>
<organism evidence="9">
    <name type="scientific">Dictyoglomus thermophilum</name>
    <dbReference type="NCBI Taxonomy" id="14"/>
    <lineage>
        <taxon>Bacteria</taxon>
        <taxon>Pseudomonadati</taxon>
        <taxon>Dictyoglomota</taxon>
        <taxon>Dictyoglomia</taxon>
        <taxon>Dictyoglomales</taxon>
        <taxon>Dictyoglomaceae</taxon>
        <taxon>Dictyoglomus</taxon>
    </lineage>
</organism>
<dbReference type="InterPro" id="IPR008979">
    <property type="entry name" value="Galactose-bd-like_sf"/>
</dbReference>
<dbReference type="SUPFAM" id="SSF49785">
    <property type="entry name" value="Galactose-binding domain-like"/>
    <property type="match status" value="1"/>
</dbReference>
<evidence type="ECO:0000259" key="6">
    <source>
        <dbReference type="Pfam" id="PF00703"/>
    </source>
</evidence>
<dbReference type="FunFam" id="2.60.120.260:FF:000027">
    <property type="entry name" value="Beta-glucuronidase"/>
    <property type="match status" value="1"/>
</dbReference>
<evidence type="ECO:0000259" key="8">
    <source>
        <dbReference type="Pfam" id="PF02837"/>
    </source>
</evidence>
<dbReference type="Gene3D" id="3.20.20.80">
    <property type="entry name" value="Glycosidases"/>
    <property type="match status" value="1"/>
</dbReference>
<protein>
    <recommendedName>
        <fullName evidence="3">Beta-glucuronidase</fullName>
        <ecNumber evidence="2">3.2.1.31</ecNumber>
    </recommendedName>
</protein>
<dbReference type="Pfam" id="PF02837">
    <property type="entry name" value="Glyco_hydro_2_N"/>
    <property type="match status" value="1"/>
</dbReference>
<evidence type="ECO:0000256" key="4">
    <source>
        <dbReference type="ARBA" id="ARBA00022801"/>
    </source>
</evidence>
<reference evidence="9" key="1">
    <citation type="journal article" date="2020" name="mSystems">
        <title>Genome- and Community-Level Interaction Insights into Carbon Utilization and Element Cycling Functions of Hydrothermarchaeota in Hydrothermal Sediment.</title>
        <authorList>
            <person name="Zhou Z."/>
            <person name="Liu Y."/>
            <person name="Xu W."/>
            <person name="Pan J."/>
            <person name="Luo Z.H."/>
            <person name="Li M."/>
        </authorList>
    </citation>
    <scope>NUCLEOTIDE SEQUENCE [LARGE SCALE GENOMIC DNA]</scope>
    <source>
        <strain evidence="9">SpSt-81</strain>
    </source>
</reference>
<dbReference type="InterPro" id="IPR006101">
    <property type="entry name" value="Glyco_hydro_2"/>
</dbReference>
<evidence type="ECO:0000256" key="3">
    <source>
        <dbReference type="ARBA" id="ARBA00016205"/>
    </source>
</evidence>
<dbReference type="FunFam" id="2.60.40.10:FF:001198">
    <property type="entry name" value="Beta-glucuronidase UidA"/>
    <property type="match status" value="1"/>
</dbReference>
<dbReference type="PANTHER" id="PTHR10066:SF67">
    <property type="entry name" value="BETA-GLUCURONIDASE"/>
    <property type="match status" value="1"/>
</dbReference>
<name>A0A7C3MJQ6_DICTH</name>
<evidence type="ECO:0000256" key="2">
    <source>
        <dbReference type="ARBA" id="ARBA00012761"/>
    </source>
</evidence>
<dbReference type="InterPro" id="IPR006103">
    <property type="entry name" value="Glyco_hydro_2_cat"/>
</dbReference>
<feature type="domain" description="Glycoside hydrolase family 2 immunoglobulin-like beta-sandwich" evidence="6">
    <location>
        <begin position="174"/>
        <end position="266"/>
    </location>
</feature>
<evidence type="ECO:0000256" key="5">
    <source>
        <dbReference type="ARBA" id="ARBA00023295"/>
    </source>
</evidence>
<dbReference type="InterPro" id="IPR017853">
    <property type="entry name" value="GH"/>
</dbReference>
<evidence type="ECO:0000259" key="7">
    <source>
        <dbReference type="Pfam" id="PF02836"/>
    </source>
</evidence>
<dbReference type="NCBIfam" id="NF007538">
    <property type="entry name" value="PRK10150.1"/>
    <property type="match status" value="1"/>
</dbReference>
<dbReference type="Gene3D" id="2.60.120.260">
    <property type="entry name" value="Galactose-binding domain-like"/>
    <property type="match status" value="1"/>
</dbReference>
<dbReference type="SUPFAM" id="SSF49303">
    <property type="entry name" value="beta-Galactosidase/glucuronidase domain"/>
    <property type="match status" value="1"/>
</dbReference>
<dbReference type="InterPro" id="IPR006102">
    <property type="entry name" value="Ig-like_GH2"/>
</dbReference>
<sequence>MLYPIETETREVKDLSGIWDFKRDGEDSFILMPVPASYNDVTQDITLRDYVGKVWYRKRTFIPISWRENRVFLRIGSATHFSEVYVNNVKVMEHKGGFLPFEGEISSLLKYGGENEILISVDNTLSWDILPPGELKIINDEMHPKECKVLEYYFDFFNYSGIHRPVLLYTTPMTYIKDIKLETDIKGKDGLVKYKVSLEGEIDNIIINLRDVNGNLVASSNSFNGMLEVRNANLWEPGNPYLYTLEVKIFLDKKLIDCYRLDIGIRTIRIDGKRFLINNKPFYFKGFGKHEDSDIRGKGLDHVINIKDFNLLKWIGANSFRTSHYPYSDEVLFLADKYGIAVIEEAPAVGMNLWNPENKVFRKGRIDERTLEHHLQVIKEMIDRDKNHPSVVMWSVANEAATFEEESEEYFRKVIEEIKKLDPTRPVTIVESTSYKDTKVSKYVDIICVNRYYSWYTDSGNLDIIEYQLEKELKNWYDKFGKPIILSEFGADTITGFHSDPPLMFTEEYQWEMLRRFMETLDRLDFVIGEHIWNFADFMTKQEVRRVLGNRKGIFTRQRQPKMAAHFVKERWKKIPDFWEK</sequence>
<dbReference type="PANTHER" id="PTHR10066">
    <property type="entry name" value="BETA-GLUCURONIDASE"/>
    <property type="match status" value="1"/>
</dbReference>
<comment type="similarity">
    <text evidence="1">Belongs to the glycosyl hydrolase 2 family.</text>
</comment>
<dbReference type="InterPro" id="IPR013783">
    <property type="entry name" value="Ig-like_fold"/>
</dbReference>
<dbReference type="EMBL" id="DTIN01000014">
    <property type="protein sequence ID" value="HFX13407.1"/>
    <property type="molecule type" value="Genomic_DNA"/>
</dbReference>
<dbReference type="InterPro" id="IPR023232">
    <property type="entry name" value="Glyco_hydro_2_AS"/>
</dbReference>
<dbReference type="GO" id="GO:0005615">
    <property type="term" value="C:extracellular space"/>
    <property type="evidence" value="ECO:0007669"/>
    <property type="project" value="TreeGrafter"/>
</dbReference>
<dbReference type="EC" id="3.2.1.31" evidence="2"/>
<dbReference type="InterPro" id="IPR036156">
    <property type="entry name" value="Beta-gal/glucu_dom_sf"/>
</dbReference>
<feature type="domain" description="Glycoside hydrolase family 2 catalytic" evidence="7">
    <location>
        <begin position="268"/>
        <end position="575"/>
    </location>
</feature>
<proteinExistence type="inferred from homology"/>
<dbReference type="Gene3D" id="2.60.40.10">
    <property type="entry name" value="Immunoglobulins"/>
    <property type="match status" value="1"/>
</dbReference>
<gene>
    <name evidence="9" type="ORF">ENW00_04495</name>
</gene>
<feature type="domain" description="Glycosyl hydrolases family 2 sugar binding" evidence="8">
    <location>
        <begin position="39"/>
        <end position="172"/>
    </location>
</feature>
<dbReference type="PRINTS" id="PR00132">
    <property type="entry name" value="GLHYDRLASE2"/>
</dbReference>
<dbReference type="AlphaFoldDB" id="A0A7C3MJQ6"/>
<dbReference type="FunFam" id="3.20.20.80:FF:000029">
    <property type="entry name" value="Beta-glucuronidase"/>
    <property type="match status" value="1"/>
</dbReference>
<keyword evidence="4 9" id="KW-0378">Hydrolase</keyword>
<dbReference type="InterPro" id="IPR006104">
    <property type="entry name" value="Glyco_hydro_2_N"/>
</dbReference>